<evidence type="ECO:0000256" key="1">
    <source>
        <dbReference type="SAM" id="MobiDB-lite"/>
    </source>
</evidence>
<feature type="region of interest" description="Disordered" evidence="1">
    <location>
        <begin position="139"/>
        <end position="208"/>
    </location>
</feature>
<proteinExistence type="predicted"/>
<accession>A0A6L2PYS1</accession>
<name>A0A6L2PYS1_COPFO</name>
<feature type="non-terminal residue" evidence="2">
    <location>
        <position position="1"/>
    </location>
</feature>
<feature type="region of interest" description="Disordered" evidence="1">
    <location>
        <begin position="30"/>
        <end position="101"/>
    </location>
</feature>
<sequence length="208" mass="22327">SDYRLGRNIARTFLDYYRAIGVISANVPAPVAASPEPRRRARSSHSPSARPRFRPRTTRGKAVLHLHELTATDDHGGSSSSDGGEGSPIHLAPLSPQQNRRRSAVVLHYPELPASLPEPPVSAGLRSLAGRKIGGGGVVCHSTVTPAPRPQPSPPSPPRLAIIDFNKLTRGGLDQATNRGRGRSSRGRGKSKRRDPRKHGSSPEPNRP</sequence>
<dbReference type="Proteomes" id="UP000502823">
    <property type="component" value="Unassembled WGS sequence"/>
</dbReference>
<dbReference type="AlphaFoldDB" id="A0A6L2PYS1"/>
<feature type="compositionally biased region" description="Basic residues" evidence="1">
    <location>
        <begin position="180"/>
        <end position="200"/>
    </location>
</feature>
<evidence type="ECO:0000313" key="3">
    <source>
        <dbReference type="Proteomes" id="UP000502823"/>
    </source>
</evidence>
<feature type="compositionally biased region" description="Pro residues" evidence="1">
    <location>
        <begin position="147"/>
        <end position="158"/>
    </location>
</feature>
<keyword evidence="3" id="KW-1185">Reference proteome</keyword>
<feature type="compositionally biased region" description="Basic and acidic residues" evidence="1">
    <location>
        <begin position="65"/>
        <end position="76"/>
    </location>
</feature>
<dbReference type="EMBL" id="BLKM01000568">
    <property type="protein sequence ID" value="GFG35708.1"/>
    <property type="molecule type" value="Genomic_DNA"/>
</dbReference>
<dbReference type="InParanoid" id="A0A6L2PYS1"/>
<evidence type="ECO:0000313" key="2">
    <source>
        <dbReference type="EMBL" id="GFG35708.1"/>
    </source>
</evidence>
<organism evidence="2 3">
    <name type="scientific">Coptotermes formosanus</name>
    <name type="common">Formosan subterranean termite</name>
    <dbReference type="NCBI Taxonomy" id="36987"/>
    <lineage>
        <taxon>Eukaryota</taxon>
        <taxon>Metazoa</taxon>
        <taxon>Ecdysozoa</taxon>
        <taxon>Arthropoda</taxon>
        <taxon>Hexapoda</taxon>
        <taxon>Insecta</taxon>
        <taxon>Pterygota</taxon>
        <taxon>Neoptera</taxon>
        <taxon>Polyneoptera</taxon>
        <taxon>Dictyoptera</taxon>
        <taxon>Blattodea</taxon>
        <taxon>Blattoidea</taxon>
        <taxon>Termitoidae</taxon>
        <taxon>Rhinotermitidae</taxon>
        <taxon>Coptotermes</taxon>
    </lineage>
</organism>
<dbReference type="OrthoDB" id="8195180at2759"/>
<reference evidence="3" key="1">
    <citation type="submission" date="2020-01" db="EMBL/GenBank/DDBJ databases">
        <title>Draft genome sequence of the Termite Coptotermes fromosanus.</title>
        <authorList>
            <person name="Itakura S."/>
            <person name="Yosikawa Y."/>
            <person name="Umezawa K."/>
        </authorList>
    </citation>
    <scope>NUCLEOTIDE SEQUENCE [LARGE SCALE GENOMIC DNA]</scope>
</reference>
<protein>
    <submittedName>
        <fullName evidence="2">Uncharacterized protein</fullName>
    </submittedName>
</protein>
<comment type="caution">
    <text evidence="2">The sequence shown here is derived from an EMBL/GenBank/DDBJ whole genome shotgun (WGS) entry which is preliminary data.</text>
</comment>
<gene>
    <name evidence="2" type="ORF">Cfor_00203</name>
</gene>
<feature type="compositionally biased region" description="Basic residues" evidence="1">
    <location>
        <begin position="51"/>
        <end position="64"/>
    </location>
</feature>